<dbReference type="PROSITE" id="PS50006">
    <property type="entry name" value="FHA_DOMAIN"/>
    <property type="match status" value="1"/>
</dbReference>
<feature type="compositionally biased region" description="Polar residues" evidence="11">
    <location>
        <begin position="470"/>
        <end position="482"/>
    </location>
</feature>
<proteinExistence type="inferred from homology"/>
<evidence type="ECO:0000256" key="8">
    <source>
        <dbReference type="ARBA" id="ARBA00047899"/>
    </source>
</evidence>
<protein>
    <recommendedName>
        <fullName evidence="2">non-specific serine/threonine protein kinase</fullName>
        <ecNumber evidence="2">2.7.11.1</ecNumber>
    </recommendedName>
</protein>
<dbReference type="InterPro" id="IPR008271">
    <property type="entry name" value="Ser/Thr_kinase_AS"/>
</dbReference>
<evidence type="ECO:0000259" key="12">
    <source>
        <dbReference type="PROSITE" id="PS50006"/>
    </source>
</evidence>
<keyword evidence="7 10" id="KW-0067">ATP-binding</keyword>
<evidence type="ECO:0000256" key="5">
    <source>
        <dbReference type="ARBA" id="ARBA00022741"/>
    </source>
</evidence>
<accession>A0A151Z5S0</accession>
<keyword evidence="4" id="KW-0808">Transferase</keyword>
<dbReference type="STRING" id="361077.A0A151Z5S0"/>
<dbReference type="SMART" id="SM00220">
    <property type="entry name" value="S_TKc"/>
    <property type="match status" value="1"/>
</dbReference>
<comment type="similarity">
    <text evidence="1">Belongs to the protein kinase superfamily. CAMK Ser/Thr protein kinase family. CaMK subfamily.</text>
</comment>
<dbReference type="Pfam" id="PF00498">
    <property type="entry name" value="FHA"/>
    <property type="match status" value="1"/>
</dbReference>
<sequence>MDSDSQATPCIATQPQADTQPQVPVKTEEQKPVTWGRLVSCHPDSKHLDLIDNEILIGRNPKRCNVLFNDPTISGIHCKIQRERNNNNNNSLSNSTEGTSIRITDYSTNGTFVKGQILGKEKTTLLLNGDLISFTSSNFNSSLSFIFQDFSIPDQDSSDDIEINKHYIIQGMLGTGNFSVVKKCIKKDTGESFAVKIIDKMKYWHLSKNKNQTNSEIAILKKIKHPNIISIIEIFDTERYLYIVLELATGGELFDKIKEKIRFSEPEAKDVFKQILAAVCYLHQLNISHRDLKPENILIGKGPEGKQIIKITDFGLAKIIGEKEIATTLCGTPLYVAPEIIKSCLMGKNTQNGEPHGYGKEVDAWSLGCILYILLSGKPPFDVERSNFNQTSKGEYTFNIPIWDTVTEAAKDLIQKLLKVDPLQRISVKDALVHRWFSNDDLYRCNTTIASPSPQEKKQTTYSHHVIQLPISTKSPNKSFTLGPSKPNLQQSQPQNTQKNQKGILQFEPSPQKPKITPSKKKRTSTSKQSAILTFQNNTSTTTTTTTSTSQQISNQNNNNNNNNNNNLFSKFNSVSKTTTTTPIQEVDIQKSSPELTKGDVDDEIDDEIDDQGDSRKRKKLQTPVNTNGASTTKTTQKKLKSSKPVY</sequence>
<dbReference type="FunCoup" id="A0A151Z5S0">
    <property type="interactions" value="2"/>
</dbReference>
<dbReference type="EMBL" id="LODT01000041">
    <property type="protein sequence ID" value="KYQ89301.1"/>
    <property type="molecule type" value="Genomic_DNA"/>
</dbReference>
<feature type="compositionally biased region" description="Polar residues" evidence="11">
    <location>
        <begin position="1"/>
        <end position="22"/>
    </location>
</feature>
<feature type="domain" description="FHA" evidence="12">
    <location>
        <begin position="55"/>
        <end position="118"/>
    </location>
</feature>
<dbReference type="OMA" id="RTELEWY"/>
<dbReference type="GO" id="GO:0004674">
    <property type="term" value="F:protein serine/threonine kinase activity"/>
    <property type="evidence" value="ECO:0007669"/>
    <property type="project" value="UniProtKB-KW"/>
</dbReference>
<evidence type="ECO:0000256" key="4">
    <source>
        <dbReference type="ARBA" id="ARBA00022679"/>
    </source>
</evidence>
<evidence type="ECO:0000256" key="1">
    <source>
        <dbReference type="ARBA" id="ARBA00005354"/>
    </source>
</evidence>
<evidence type="ECO:0000256" key="9">
    <source>
        <dbReference type="ARBA" id="ARBA00048679"/>
    </source>
</evidence>
<gene>
    <name evidence="14" type="ORF">DLAC_09960</name>
</gene>
<dbReference type="FunFam" id="3.30.200.20:FF:000315">
    <property type="entry name" value="Calcium-dependent protein kinase 3"/>
    <property type="match status" value="1"/>
</dbReference>
<feature type="domain" description="Protein kinase" evidence="13">
    <location>
        <begin position="167"/>
        <end position="437"/>
    </location>
</feature>
<dbReference type="AlphaFoldDB" id="A0A151Z5S0"/>
<dbReference type="CDD" id="cd05117">
    <property type="entry name" value="STKc_CAMK"/>
    <property type="match status" value="1"/>
</dbReference>
<evidence type="ECO:0000259" key="13">
    <source>
        <dbReference type="PROSITE" id="PS50011"/>
    </source>
</evidence>
<dbReference type="Pfam" id="PF00069">
    <property type="entry name" value="Pkinase"/>
    <property type="match status" value="1"/>
</dbReference>
<evidence type="ECO:0000313" key="14">
    <source>
        <dbReference type="EMBL" id="KYQ89301.1"/>
    </source>
</evidence>
<dbReference type="InterPro" id="IPR000253">
    <property type="entry name" value="FHA_dom"/>
</dbReference>
<evidence type="ECO:0000313" key="15">
    <source>
        <dbReference type="Proteomes" id="UP000076078"/>
    </source>
</evidence>
<feature type="compositionally biased region" description="Acidic residues" evidence="11">
    <location>
        <begin position="601"/>
        <end position="612"/>
    </location>
</feature>
<dbReference type="PANTHER" id="PTHR24347">
    <property type="entry name" value="SERINE/THREONINE-PROTEIN KINASE"/>
    <property type="match status" value="1"/>
</dbReference>
<organism evidence="14 15">
    <name type="scientific">Tieghemostelium lacteum</name>
    <name type="common">Slime mold</name>
    <name type="synonym">Dictyostelium lacteum</name>
    <dbReference type="NCBI Taxonomy" id="361077"/>
    <lineage>
        <taxon>Eukaryota</taxon>
        <taxon>Amoebozoa</taxon>
        <taxon>Evosea</taxon>
        <taxon>Eumycetozoa</taxon>
        <taxon>Dictyostelia</taxon>
        <taxon>Dictyosteliales</taxon>
        <taxon>Raperosteliaceae</taxon>
        <taxon>Tieghemostelium</taxon>
    </lineage>
</organism>
<feature type="compositionally biased region" description="Basic residues" evidence="11">
    <location>
        <begin position="636"/>
        <end position="647"/>
    </location>
</feature>
<dbReference type="InParanoid" id="A0A151Z5S0"/>
<dbReference type="SMART" id="SM00240">
    <property type="entry name" value="FHA"/>
    <property type="match status" value="1"/>
</dbReference>
<dbReference type="SUPFAM" id="SSF56112">
    <property type="entry name" value="Protein kinase-like (PK-like)"/>
    <property type="match status" value="1"/>
</dbReference>
<dbReference type="InterPro" id="IPR008984">
    <property type="entry name" value="SMAD_FHA_dom_sf"/>
</dbReference>
<evidence type="ECO:0000256" key="3">
    <source>
        <dbReference type="ARBA" id="ARBA00022527"/>
    </source>
</evidence>
<keyword evidence="3" id="KW-0723">Serine/threonine-protein kinase</keyword>
<dbReference type="InterPro" id="IPR011009">
    <property type="entry name" value="Kinase-like_dom_sf"/>
</dbReference>
<dbReference type="PROSITE" id="PS00107">
    <property type="entry name" value="PROTEIN_KINASE_ATP"/>
    <property type="match status" value="1"/>
</dbReference>
<dbReference type="Gene3D" id="1.10.510.10">
    <property type="entry name" value="Transferase(Phosphotransferase) domain 1"/>
    <property type="match status" value="1"/>
</dbReference>
<keyword evidence="6" id="KW-0418">Kinase</keyword>
<dbReference type="EC" id="2.7.11.1" evidence="2"/>
<feature type="region of interest" description="Disordered" evidence="11">
    <location>
        <begin position="468"/>
        <end position="647"/>
    </location>
</feature>
<feature type="binding site" evidence="10">
    <location>
        <position position="196"/>
    </location>
    <ligand>
        <name>ATP</name>
        <dbReference type="ChEBI" id="CHEBI:30616"/>
    </ligand>
</feature>
<dbReference type="PROSITE" id="PS00108">
    <property type="entry name" value="PROTEIN_KINASE_ST"/>
    <property type="match status" value="1"/>
</dbReference>
<dbReference type="InterPro" id="IPR017441">
    <property type="entry name" value="Protein_kinase_ATP_BS"/>
</dbReference>
<keyword evidence="5 10" id="KW-0547">Nucleotide-binding</keyword>
<keyword evidence="15" id="KW-1185">Reference proteome</keyword>
<evidence type="ECO:0000256" key="10">
    <source>
        <dbReference type="PROSITE-ProRule" id="PRU10141"/>
    </source>
</evidence>
<feature type="compositionally biased region" description="Low complexity" evidence="11">
    <location>
        <begin position="526"/>
        <end position="567"/>
    </location>
</feature>
<dbReference type="InterPro" id="IPR000719">
    <property type="entry name" value="Prot_kinase_dom"/>
</dbReference>
<dbReference type="OrthoDB" id="40902at2759"/>
<comment type="catalytic activity">
    <reaction evidence="9">
        <text>L-seryl-[protein] + ATP = O-phospho-L-seryl-[protein] + ADP + H(+)</text>
        <dbReference type="Rhea" id="RHEA:17989"/>
        <dbReference type="Rhea" id="RHEA-COMP:9863"/>
        <dbReference type="Rhea" id="RHEA-COMP:11604"/>
        <dbReference type="ChEBI" id="CHEBI:15378"/>
        <dbReference type="ChEBI" id="CHEBI:29999"/>
        <dbReference type="ChEBI" id="CHEBI:30616"/>
        <dbReference type="ChEBI" id="CHEBI:83421"/>
        <dbReference type="ChEBI" id="CHEBI:456216"/>
        <dbReference type="EC" id="2.7.11.1"/>
    </reaction>
</comment>
<evidence type="ECO:0000256" key="11">
    <source>
        <dbReference type="SAM" id="MobiDB-lite"/>
    </source>
</evidence>
<dbReference type="SUPFAM" id="SSF49879">
    <property type="entry name" value="SMAD/FHA domain"/>
    <property type="match status" value="1"/>
</dbReference>
<feature type="compositionally biased region" description="Polar residues" evidence="11">
    <location>
        <begin position="568"/>
        <end position="595"/>
    </location>
</feature>
<comment type="catalytic activity">
    <reaction evidence="8">
        <text>L-threonyl-[protein] + ATP = O-phospho-L-threonyl-[protein] + ADP + H(+)</text>
        <dbReference type="Rhea" id="RHEA:46608"/>
        <dbReference type="Rhea" id="RHEA-COMP:11060"/>
        <dbReference type="Rhea" id="RHEA-COMP:11605"/>
        <dbReference type="ChEBI" id="CHEBI:15378"/>
        <dbReference type="ChEBI" id="CHEBI:30013"/>
        <dbReference type="ChEBI" id="CHEBI:30616"/>
        <dbReference type="ChEBI" id="CHEBI:61977"/>
        <dbReference type="ChEBI" id="CHEBI:456216"/>
        <dbReference type="EC" id="2.7.11.1"/>
    </reaction>
</comment>
<feature type="compositionally biased region" description="Low complexity" evidence="11">
    <location>
        <begin position="488"/>
        <end position="501"/>
    </location>
</feature>
<dbReference type="Proteomes" id="UP000076078">
    <property type="component" value="Unassembled WGS sequence"/>
</dbReference>
<dbReference type="FunFam" id="1.10.510.10:FF:000571">
    <property type="entry name" value="Maternal embryonic leucine zipper kinase"/>
    <property type="match status" value="1"/>
</dbReference>
<dbReference type="GO" id="GO:0005524">
    <property type="term" value="F:ATP binding"/>
    <property type="evidence" value="ECO:0007669"/>
    <property type="project" value="UniProtKB-UniRule"/>
</dbReference>
<evidence type="ECO:0000256" key="2">
    <source>
        <dbReference type="ARBA" id="ARBA00012513"/>
    </source>
</evidence>
<name>A0A151Z5S0_TIELA</name>
<evidence type="ECO:0000256" key="6">
    <source>
        <dbReference type="ARBA" id="ARBA00022777"/>
    </source>
</evidence>
<dbReference type="PROSITE" id="PS50011">
    <property type="entry name" value="PROTEIN_KINASE_DOM"/>
    <property type="match status" value="1"/>
</dbReference>
<comment type="caution">
    <text evidence="14">The sequence shown here is derived from an EMBL/GenBank/DDBJ whole genome shotgun (WGS) entry which is preliminary data.</text>
</comment>
<evidence type="ECO:0000256" key="7">
    <source>
        <dbReference type="ARBA" id="ARBA00022840"/>
    </source>
</evidence>
<reference evidence="14 15" key="1">
    <citation type="submission" date="2015-12" db="EMBL/GenBank/DDBJ databases">
        <title>Dictyostelia acquired genes for synthesis and detection of signals that induce cell-type specialization by lateral gene transfer from prokaryotes.</title>
        <authorList>
            <person name="Gloeckner G."/>
            <person name="Schaap P."/>
        </authorList>
    </citation>
    <scope>NUCLEOTIDE SEQUENCE [LARGE SCALE GENOMIC DNA]</scope>
    <source>
        <strain evidence="14 15">TK</strain>
    </source>
</reference>
<dbReference type="Gene3D" id="2.60.200.20">
    <property type="match status" value="1"/>
</dbReference>
<feature type="region of interest" description="Disordered" evidence="11">
    <location>
        <begin position="1"/>
        <end position="31"/>
    </location>
</feature>